<dbReference type="RefSeq" id="WP_188497411.1">
    <property type="nucleotide sequence ID" value="NZ_BMFV01000015.1"/>
</dbReference>
<reference evidence="2" key="1">
    <citation type="journal article" date="2014" name="Int. J. Syst. Evol. Microbiol.">
        <title>Complete genome sequence of Corynebacterium casei LMG S-19264T (=DSM 44701T), isolated from a smear-ripened cheese.</title>
        <authorList>
            <consortium name="US DOE Joint Genome Institute (JGI-PGF)"/>
            <person name="Walter F."/>
            <person name="Albersmeier A."/>
            <person name="Kalinowski J."/>
            <person name="Ruckert C."/>
        </authorList>
    </citation>
    <scope>NUCLEOTIDE SEQUENCE</scope>
    <source>
        <strain evidence="2">CGMCC 1.12777</strain>
    </source>
</reference>
<dbReference type="Proteomes" id="UP000656813">
    <property type="component" value="Unassembled WGS sequence"/>
</dbReference>
<name>A0A8J2ZVY0_9BACL</name>
<dbReference type="AlphaFoldDB" id="A0A8J2ZVY0"/>
<dbReference type="PANTHER" id="PTHR34107">
    <property type="entry name" value="SLL0198 PROTEIN-RELATED"/>
    <property type="match status" value="1"/>
</dbReference>
<protein>
    <recommendedName>
        <fullName evidence="1">Putative restriction endonuclease domain-containing protein</fullName>
    </recommendedName>
</protein>
<organism evidence="2 3">
    <name type="scientific">Pullulanibacillus pueri</name>
    <dbReference type="NCBI Taxonomy" id="1437324"/>
    <lineage>
        <taxon>Bacteria</taxon>
        <taxon>Bacillati</taxon>
        <taxon>Bacillota</taxon>
        <taxon>Bacilli</taxon>
        <taxon>Bacillales</taxon>
        <taxon>Sporolactobacillaceae</taxon>
        <taxon>Pullulanibacillus</taxon>
    </lineage>
</organism>
<dbReference type="CDD" id="cd06260">
    <property type="entry name" value="DUF820-like"/>
    <property type="match status" value="1"/>
</dbReference>
<dbReference type="SUPFAM" id="SSF52980">
    <property type="entry name" value="Restriction endonuclease-like"/>
    <property type="match status" value="1"/>
</dbReference>
<keyword evidence="3" id="KW-1185">Reference proteome</keyword>
<accession>A0A8J2ZVY0</accession>
<evidence type="ECO:0000313" key="2">
    <source>
        <dbReference type="EMBL" id="GGH82325.1"/>
    </source>
</evidence>
<reference evidence="2" key="2">
    <citation type="submission" date="2020-09" db="EMBL/GenBank/DDBJ databases">
        <authorList>
            <person name="Sun Q."/>
            <person name="Zhou Y."/>
        </authorList>
    </citation>
    <scope>NUCLEOTIDE SEQUENCE</scope>
    <source>
        <strain evidence="2">CGMCC 1.12777</strain>
    </source>
</reference>
<dbReference type="PANTHER" id="PTHR34107:SF4">
    <property type="entry name" value="SLL1222 PROTEIN"/>
    <property type="match status" value="1"/>
</dbReference>
<dbReference type="Gene3D" id="3.90.1570.10">
    <property type="entry name" value="tt1808, chain A"/>
    <property type="match status" value="1"/>
</dbReference>
<feature type="domain" description="Putative restriction endonuclease" evidence="1">
    <location>
        <begin position="19"/>
        <end position="174"/>
    </location>
</feature>
<gene>
    <name evidence="2" type="ORF">GCM10007096_21540</name>
</gene>
<dbReference type="Pfam" id="PF05685">
    <property type="entry name" value="Uma2"/>
    <property type="match status" value="1"/>
</dbReference>
<dbReference type="InterPro" id="IPR012296">
    <property type="entry name" value="Nuclease_put_TT1808"/>
</dbReference>
<evidence type="ECO:0000259" key="1">
    <source>
        <dbReference type="Pfam" id="PF05685"/>
    </source>
</evidence>
<dbReference type="EMBL" id="BMFV01000015">
    <property type="protein sequence ID" value="GGH82325.1"/>
    <property type="molecule type" value="Genomic_DNA"/>
</dbReference>
<evidence type="ECO:0000313" key="3">
    <source>
        <dbReference type="Proteomes" id="UP000656813"/>
    </source>
</evidence>
<dbReference type="InterPro" id="IPR008538">
    <property type="entry name" value="Uma2"/>
</dbReference>
<proteinExistence type="predicted"/>
<sequence length="194" mass="22201">MDRKKPSKKVQESPMTYNDYAKIDDGNRYELASGTLEMLSGSKTSHQLLNLHLSHLLVDSCGEAFIIIPSPIDVIFSDKDVRQPDLVAVHRSRINIITDKGIEGAPDLVIEILSPNSIKRDRRDKMMTYAQYRVPEYWLIDPLSRVLEHYLLNADHYLLHDVYADDQPIQSEKLACANFTMNALWARIPPLPNQ</sequence>
<comment type="caution">
    <text evidence="2">The sequence shown here is derived from an EMBL/GenBank/DDBJ whole genome shotgun (WGS) entry which is preliminary data.</text>
</comment>
<dbReference type="InterPro" id="IPR011335">
    <property type="entry name" value="Restrct_endonuc-II-like"/>
</dbReference>